<dbReference type="AlphaFoldDB" id="A0A813H5F6"/>
<name>A0A813H5F6_POLGL</name>
<dbReference type="Proteomes" id="UP000654075">
    <property type="component" value="Unassembled WGS sequence"/>
</dbReference>
<keyword evidence="2" id="KW-1185">Reference proteome</keyword>
<evidence type="ECO:0000313" key="1">
    <source>
        <dbReference type="EMBL" id="CAE8632834.1"/>
    </source>
</evidence>
<reference evidence="1" key="1">
    <citation type="submission" date="2021-02" db="EMBL/GenBank/DDBJ databases">
        <authorList>
            <person name="Dougan E. K."/>
            <person name="Rhodes N."/>
            <person name="Thang M."/>
            <person name="Chan C."/>
        </authorList>
    </citation>
    <scope>NUCLEOTIDE SEQUENCE</scope>
</reference>
<feature type="non-terminal residue" evidence="1">
    <location>
        <position position="206"/>
    </location>
</feature>
<protein>
    <submittedName>
        <fullName evidence="1">Uncharacterized protein</fullName>
    </submittedName>
</protein>
<comment type="caution">
    <text evidence="1">The sequence shown here is derived from an EMBL/GenBank/DDBJ whole genome shotgun (WGS) entry which is preliminary data.</text>
</comment>
<accession>A0A813H5F6</accession>
<dbReference type="EMBL" id="CAJNNV010030537">
    <property type="protein sequence ID" value="CAE8632834.1"/>
    <property type="molecule type" value="Genomic_DNA"/>
</dbReference>
<evidence type="ECO:0000313" key="2">
    <source>
        <dbReference type="Proteomes" id="UP000654075"/>
    </source>
</evidence>
<feature type="non-terminal residue" evidence="1">
    <location>
        <position position="1"/>
    </location>
</feature>
<organism evidence="1 2">
    <name type="scientific">Polarella glacialis</name>
    <name type="common">Dinoflagellate</name>
    <dbReference type="NCBI Taxonomy" id="89957"/>
    <lineage>
        <taxon>Eukaryota</taxon>
        <taxon>Sar</taxon>
        <taxon>Alveolata</taxon>
        <taxon>Dinophyceae</taxon>
        <taxon>Suessiales</taxon>
        <taxon>Suessiaceae</taxon>
        <taxon>Polarella</taxon>
    </lineage>
</organism>
<gene>
    <name evidence="1" type="ORF">PGLA1383_LOCUS48762</name>
</gene>
<proteinExistence type="predicted"/>
<sequence length="206" mass="21726">VTHQFQGAGCLQCARPLPLPTGQAPLAPMDGLWRIAPHLLDLIVPGSSKLIISGVTVTNSGGRAGKLLCIANGDEVELTLQGEPVVLQGDTLHIGEIEYSRCQVGRPKSGGSCLAKSSFRNLGGESQEPVAMRQGQVSRKASSASSASLDFSRNSVDSLVRATPKLHSIAVQTEIWRPEGNWAQNPQCCQYCAGIGPLNARALNMG</sequence>